<comment type="caution">
    <text evidence="3">The sequence shown here is derived from an EMBL/GenBank/DDBJ whole genome shotgun (WGS) entry which is preliminary data.</text>
</comment>
<feature type="transmembrane region" description="Helical" evidence="1">
    <location>
        <begin position="23"/>
        <end position="45"/>
    </location>
</feature>
<dbReference type="InterPro" id="IPR029058">
    <property type="entry name" value="AB_hydrolase_fold"/>
</dbReference>
<dbReference type="InterPro" id="IPR029059">
    <property type="entry name" value="AB_hydrolase_5"/>
</dbReference>
<dbReference type="SUPFAM" id="SSF53474">
    <property type="entry name" value="alpha/beta-Hydrolases"/>
    <property type="match status" value="1"/>
</dbReference>
<evidence type="ECO:0000313" key="4">
    <source>
        <dbReference type="Proteomes" id="UP001368654"/>
    </source>
</evidence>
<dbReference type="GO" id="GO:0016787">
    <property type="term" value="F:hydrolase activity"/>
    <property type="evidence" value="ECO:0007669"/>
    <property type="project" value="UniProtKB-KW"/>
</dbReference>
<protein>
    <submittedName>
        <fullName evidence="3">Alpha/beta hydrolase</fullName>
    </submittedName>
</protein>
<keyword evidence="4" id="KW-1185">Reference proteome</keyword>
<keyword evidence="3" id="KW-0378">Hydrolase</keyword>
<dbReference type="Pfam" id="PF12695">
    <property type="entry name" value="Abhydrolase_5"/>
    <property type="match status" value="1"/>
</dbReference>
<evidence type="ECO:0000259" key="2">
    <source>
        <dbReference type="Pfam" id="PF12695"/>
    </source>
</evidence>
<dbReference type="RefSeq" id="WP_337338654.1">
    <property type="nucleotide sequence ID" value="NZ_JBBDGL010000003.1"/>
</dbReference>
<dbReference type="Proteomes" id="UP001368654">
    <property type="component" value="Unassembled WGS sequence"/>
</dbReference>
<gene>
    <name evidence="3" type="ORF">WDU96_11500</name>
</gene>
<keyword evidence="1" id="KW-0472">Membrane</keyword>
<dbReference type="EMBL" id="JBBDGL010000003">
    <property type="protein sequence ID" value="MEJ1156222.1"/>
    <property type="molecule type" value="Genomic_DNA"/>
</dbReference>
<organism evidence="3 4">
    <name type="scientific">Microbacterium marmarense</name>
    <dbReference type="NCBI Taxonomy" id="3122051"/>
    <lineage>
        <taxon>Bacteria</taxon>
        <taxon>Bacillati</taxon>
        <taxon>Actinomycetota</taxon>
        <taxon>Actinomycetes</taxon>
        <taxon>Micrococcales</taxon>
        <taxon>Microbacteriaceae</taxon>
        <taxon>Microbacterium</taxon>
    </lineage>
</organism>
<keyword evidence="1" id="KW-0812">Transmembrane</keyword>
<sequence>MSAPDPNENVNVSKTRRPRGRRVFWWVLASFGALVVAGIVGLVIWSQVGVYQAEPQPLAAVKANPAVTFTDTDSAIIMAPAEGNAELGLVYIPGAKVEAAAYAFKMSGVVEEEGITVVITKPWLNLAFFDLRPLSAFTELAPEVDAWAVGGHSLGGVRACMLASDADALALFGSYCAADLAHSELSVLSLSGSEDGLSTPEKVDDARSLLPQDATMYEIAGANHASFGDYGPQAGDGIASISDDDMRDEITEWLTAFADETVN</sequence>
<keyword evidence="1" id="KW-1133">Transmembrane helix</keyword>
<dbReference type="Gene3D" id="3.40.50.1820">
    <property type="entry name" value="alpha/beta hydrolase"/>
    <property type="match status" value="1"/>
</dbReference>
<feature type="domain" description="Alpha/beta hydrolase fold-5" evidence="2">
    <location>
        <begin position="89"/>
        <end position="246"/>
    </location>
</feature>
<evidence type="ECO:0000313" key="3">
    <source>
        <dbReference type="EMBL" id="MEJ1156222.1"/>
    </source>
</evidence>
<accession>A0ABU8LWS4</accession>
<proteinExistence type="predicted"/>
<reference evidence="3 4" key="1">
    <citation type="submission" date="2024-02" db="EMBL/GenBank/DDBJ databases">
        <authorList>
            <person name="Saticioglu I.B."/>
        </authorList>
    </citation>
    <scope>NUCLEOTIDE SEQUENCE [LARGE SCALE GENOMIC DNA]</scope>
    <source>
        <strain evidence="3 4">Mu-86</strain>
    </source>
</reference>
<evidence type="ECO:0000256" key="1">
    <source>
        <dbReference type="SAM" id="Phobius"/>
    </source>
</evidence>
<name>A0ABU8LWS4_9MICO</name>